<evidence type="ECO:0008006" key="3">
    <source>
        <dbReference type="Google" id="ProtNLM"/>
    </source>
</evidence>
<protein>
    <recommendedName>
        <fullName evidence="3">DUF559 domain-containing protein</fullName>
    </recommendedName>
</protein>
<organism evidence="1 2">
    <name type="scientific">Tsukamurella paurometabola</name>
    <name type="common">Corynebacterium paurometabolum</name>
    <dbReference type="NCBI Taxonomy" id="2061"/>
    <lineage>
        <taxon>Bacteria</taxon>
        <taxon>Bacillati</taxon>
        <taxon>Actinomycetota</taxon>
        <taxon>Actinomycetes</taxon>
        <taxon>Mycobacteriales</taxon>
        <taxon>Tsukamurellaceae</taxon>
        <taxon>Tsukamurella</taxon>
    </lineage>
</organism>
<dbReference type="AlphaFoldDB" id="A0A3P8MBZ0"/>
<evidence type="ECO:0000313" key="2">
    <source>
        <dbReference type="Proteomes" id="UP000271626"/>
    </source>
</evidence>
<accession>A0A3P8MBZ0</accession>
<reference evidence="1 2" key="1">
    <citation type="submission" date="2018-12" db="EMBL/GenBank/DDBJ databases">
        <authorList>
            <consortium name="Pathogen Informatics"/>
        </authorList>
    </citation>
    <scope>NUCLEOTIDE SEQUENCE [LARGE SCALE GENOMIC DNA]</scope>
    <source>
        <strain evidence="1 2">NCTC10741</strain>
    </source>
</reference>
<proteinExistence type="predicted"/>
<gene>
    <name evidence="1" type="ORF">NCTC10741_00343</name>
</gene>
<name>A0A3P8MBZ0_TSUPA</name>
<dbReference type="EMBL" id="LR131273">
    <property type="protein sequence ID" value="VDR37243.1"/>
    <property type="molecule type" value="Genomic_DNA"/>
</dbReference>
<evidence type="ECO:0000313" key="1">
    <source>
        <dbReference type="EMBL" id="VDR37243.1"/>
    </source>
</evidence>
<dbReference type="Proteomes" id="UP000271626">
    <property type="component" value="Chromosome"/>
</dbReference>
<sequence>MRGAERERLWMTAVLWIGRPIRRLGPAGGRRRSGSIGSMGELMTRDLLLAQGWTRNGIRQAIRAKKLRMLWPTIYTDASVGEAWIEYERMVRAAGTVGGWGVISHQSAAVLWGLPVLRPDHSRVHTTIDDRHKGGLVSGKRHVHPRPLPPEDVTVLDGIRVTSLARTAIDCAMAGDYEQALVLIDAARRVPRVPTPSDRPTVPLAELVRVVTALGRRTGSETVMRALADSVEGSESAGESWSRARMIQWKLPAPQLQRTFRIRGRTYHVDFCWGRLVGEFDGEDKYRSDADRRRYEQRRDSDFATIGITVCHWKWEDLLDRKRFYSILTTQMFNTGVIESIPRFPG</sequence>